<evidence type="ECO:0000256" key="4">
    <source>
        <dbReference type="ARBA" id="ARBA00023136"/>
    </source>
</evidence>
<feature type="transmembrane region" description="Helical" evidence="6">
    <location>
        <begin position="217"/>
        <end position="235"/>
    </location>
</feature>
<keyword evidence="3 6" id="KW-1133">Transmembrane helix</keyword>
<evidence type="ECO:0000313" key="7">
    <source>
        <dbReference type="EMBL" id="SAL98431.1"/>
    </source>
</evidence>
<dbReference type="InterPro" id="IPR002293">
    <property type="entry name" value="AA/rel_permease1"/>
</dbReference>
<feature type="compositionally biased region" description="Polar residues" evidence="5">
    <location>
        <begin position="532"/>
        <end position="541"/>
    </location>
</feature>
<dbReference type="OMA" id="WVSNAAL"/>
<dbReference type="STRING" id="4829.A0A168MFK2"/>
<accession>A0A168MFK2</accession>
<gene>
    <name evidence="7" type="primary">ABSGL_03968.1 scaffold 4782</name>
</gene>
<evidence type="ECO:0008006" key="9">
    <source>
        <dbReference type="Google" id="ProtNLM"/>
    </source>
</evidence>
<feature type="transmembrane region" description="Helical" evidence="6">
    <location>
        <begin position="185"/>
        <end position="205"/>
    </location>
</feature>
<keyword evidence="2 6" id="KW-0812">Transmembrane</keyword>
<evidence type="ECO:0000256" key="2">
    <source>
        <dbReference type="ARBA" id="ARBA00022692"/>
    </source>
</evidence>
<feature type="transmembrane region" description="Helical" evidence="6">
    <location>
        <begin position="419"/>
        <end position="438"/>
    </location>
</feature>
<keyword evidence="8" id="KW-1185">Reference proteome</keyword>
<dbReference type="GO" id="GO:0016020">
    <property type="term" value="C:membrane"/>
    <property type="evidence" value="ECO:0007669"/>
    <property type="project" value="UniProtKB-SubCell"/>
</dbReference>
<feature type="region of interest" description="Disordered" evidence="5">
    <location>
        <begin position="530"/>
        <end position="550"/>
    </location>
</feature>
<feature type="transmembrane region" description="Helical" evidence="6">
    <location>
        <begin position="61"/>
        <end position="79"/>
    </location>
</feature>
<evidence type="ECO:0000256" key="5">
    <source>
        <dbReference type="SAM" id="MobiDB-lite"/>
    </source>
</evidence>
<protein>
    <recommendedName>
        <fullName evidence="9">Amino acid permease/ SLC12A domain-containing protein</fullName>
    </recommendedName>
</protein>
<feature type="transmembrane region" description="Helical" evidence="6">
    <location>
        <begin position="255"/>
        <end position="275"/>
    </location>
</feature>
<dbReference type="OrthoDB" id="10062876at2759"/>
<dbReference type="PANTHER" id="PTHR11785:SF512">
    <property type="entry name" value="SOBREMESA, ISOFORM B"/>
    <property type="match status" value="1"/>
</dbReference>
<dbReference type="AlphaFoldDB" id="A0A168MFK2"/>
<dbReference type="InterPro" id="IPR050598">
    <property type="entry name" value="AminoAcid_Transporter"/>
</dbReference>
<feature type="transmembrane region" description="Helical" evidence="6">
    <location>
        <begin position="91"/>
        <end position="112"/>
    </location>
</feature>
<proteinExistence type="predicted"/>
<feature type="transmembrane region" description="Helical" evidence="6">
    <location>
        <begin position="331"/>
        <end position="354"/>
    </location>
</feature>
<feature type="region of interest" description="Disordered" evidence="5">
    <location>
        <begin position="1"/>
        <end position="23"/>
    </location>
</feature>
<organism evidence="7">
    <name type="scientific">Absidia glauca</name>
    <name type="common">Pin mould</name>
    <dbReference type="NCBI Taxonomy" id="4829"/>
    <lineage>
        <taxon>Eukaryota</taxon>
        <taxon>Fungi</taxon>
        <taxon>Fungi incertae sedis</taxon>
        <taxon>Mucoromycota</taxon>
        <taxon>Mucoromycotina</taxon>
        <taxon>Mucoromycetes</taxon>
        <taxon>Mucorales</taxon>
        <taxon>Cunninghamellaceae</taxon>
        <taxon>Absidia</taxon>
    </lineage>
</organism>
<evidence type="ECO:0000256" key="1">
    <source>
        <dbReference type="ARBA" id="ARBA00004141"/>
    </source>
</evidence>
<dbReference type="Proteomes" id="UP000078561">
    <property type="component" value="Unassembled WGS sequence"/>
</dbReference>
<evidence type="ECO:0000313" key="8">
    <source>
        <dbReference type="Proteomes" id="UP000078561"/>
    </source>
</evidence>
<reference evidence="7" key="1">
    <citation type="submission" date="2016-04" db="EMBL/GenBank/DDBJ databases">
        <authorList>
            <person name="Evans L.H."/>
            <person name="Alamgir A."/>
            <person name="Owens N."/>
            <person name="Weber N.D."/>
            <person name="Virtaneva K."/>
            <person name="Barbian K."/>
            <person name="Babar A."/>
            <person name="Rosenke K."/>
        </authorList>
    </citation>
    <scope>NUCLEOTIDE SEQUENCE [LARGE SCALE GENOMIC DNA]</scope>
    <source>
        <strain evidence="7">CBS 101.48</strain>
    </source>
</reference>
<dbReference type="PANTHER" id="PTHR11785">
    <property type="entry name" value="AMINO ACID TRANSPORTER"/>
    <property type="match status" value="1"/>
</dbReference>
<dbReference type="EMBL" id="LT552109">
    <property type="protein sequence ID" value="SAL98431.1"/>
    <property type="molecule type" value="Genomic_DNA"/>
</dbReference>
<feature type="transmembrane region" description="Helical" evidence="6">
    <location>
        <begin position="391"/>
        <end position="413"/>
    </location>
</feature>
<evidence type="ECO:0000256" key="3">
    <source>
        <dbReference type="ARBA" id="ARBA00022989"/>
    </source>
</evidence>
<feature type="transmembrane region" description="Helical" evidence="6">
    <location>
        <begin position="132"/>
        <end position="165"/>
    </location>
</feature>
<dbReference type="InParanoid" id="A0A168MFK2"/>
<feature type="transmembrane region" description="Helical" evidence="6">
    <location>
        <begin position="477"/>
        <end position="497"/>
    </location>
</feature>
<dbReference type="GO" id="GO:0015179">
    <property type="term" value="F:L-amino acid transmembrane transporter activity"/>
    <property type="evidence" value="ECO:0007669"/>
    <property type="project" value="TreeGrafter"/>
</dbReference>
<keyword evidence="4 6" id="KW-0472">Membrane</keyword>
<comment type="subcellular location">
    <subcellularLocation>
        <location evidence="1">Membrane</location>
        <topology evidence="1">Multi-pass membrane protein</topology>
    </subcellularLocation>
</comment>
<evidence type="ECO:0000256" key="6">
    <source>
        <dbReference type="SAM" id="Phobius"/>
    </source>
</evidence>
<sequence length="569" mass="61372">MDQEKPGEKISSSSSANYAAGKDLRRRSMTSIESAPSPMGSSLRSVTSGVAEQVPEPHMGLLSSCNMIVGLIIGSGIFASPGPVTLKVGAAGTSLVIWSVAGVLSYLGAMCYAELGTMITRSGGEYQYLNEAYGLCLGLTFTWSNLLLTNGIGTASISTVFAQYILQMAYFDPSNPDASPDMPDYALKLVAIACIWTVVAFNCFARKAGTWVQNIFTAAKLIALAMIIIIGFIWLGKGGVRNLENAFEGSSTNGLDYGTSLYLALFSYNGWNNLNYGIAEVKNPKKVLPVAITISCFLVTGVYVLANIAYFATLPLSTVANSDTVAMQLGLVSMGNAGAYFFALMVVLSTFGAVNGNIWAASRLVATCAAEDSVFIPPFFGKLHSGRGTPVTALILVGIIATIWCIPGNFTYLAKMYSFTGWLFYGITIAGLVVMRFKKSTKDLERPFKIWLPLAIFFVIIDCYLVVAPLVDAGSDGVYQYIICIIIGLLGIPLWYVRVKNPAIGRKLFGWLPFYEDAKILRIRSNRGPTLETETTSSSFKDNACASNDDGGVLDEKVLEEEQHHYPTK</sequence>
<feature type="transmembrane region" description="Helical" evidence="6">
    <location>
        <begin position="450"/>
        <end position="471"/>
    </location>
</feature>
<name>A0A168MFK2_ABSGL</name>
<feature type="transmembrane region" description="Helical" evidence="6">
    <location>
        <begin position="287"/>
        <end position="311"/>
    </location>
</feature>
<dbReference type="Gene3D" id="1.20.1740.10">
    <property type="entry name" value="Amino acid/polyamine transporter I"/>
    <property type="match status" value="1"/>
</dbReference>
<dbReference type="Pfam" id="PF13520">
    <property type="entry name" value="AA_permease_2"/>
    <property type="match status" value="1"/>
</dbReference>